<dbReference type="Proteomes" id="UP001281761">
    <property type="component" value="Unassembled WGS sequence"/>
</dbReference>
<keyword evidence="2" id="KW-1185">Reference proteome</keyword>
<protein>
    <submittedName>
        <fullName evidence="1">Uncharacterized protein</fullName>
    </submittedName>
</protein>
<evidence type="ECO:0000313" key="2">
    <source>
        <dbReference type="Proteomes" id="UP001281761"/>
    </source>
</evidence>
<reference evidence="1 2" key="1">
    <citation type="journal article" date="2022" name="bioRxiv">
        <title>Genomics of Preaxostyla Flagellates Illuminates Evolutionary Transitions and the Path Towards Mitochondrial Loss.</title>
        <authorList>
            <person name="Novak L.V.F."/>
            <person name="Treitli S.C."/>
            <person name="Pyrih J."/>
            <person name="Halakuc P."/>
            <person name="Pipaliya S.V."/>
            <person name="Vacek V."/>
            <person name="Brzon O."/>
            <person name="Soukal P."/>
            <person name="Eme L."/>
            <person name="Dacks J.B."/>
            <person name="Karnkowska A."/>
            <person name="Elias M."/>
            <person name="Hampl V."/>
        </authorList>
    </citation>
    <scope>NUCLEOTIDE SEQUENCE [LARGE SCALE GENOMIC DNA]</scope>
    <source>
        <strain evidence="1">NAU3</strain>
        <tissue evidence="1">Gut</tissue>
    </source>
</reference>
<name>A0ABQ9XR62_9EUKA</name>
<dbReference type="EMBL" id="JARBJD010000087">
    <property type="protein sequence ID" value="KAK2953760.1"/>
    <property type="molecule type" value="Genomic_DNA"/>
</dbReference>
<comment type="caution">
    <text evidence="1">The sequence shown here is derived from an EMBL/GenBank/DDBJ whole genome shotgun (WGS) entry which is preliminary data.</text>
</comment>
<sequence>MFSCRMFETRFLETRTRRMQQAVIPATTQTTTKGTPMEVQNAKMSCADQLESVHHVCFIAGRRVTRGKAESLSHSLKLCPFTTSTALPAFHTAMSDPFSSGAVLFANRAFCTEKEATTAEWRSRAPPNPALAVHRSKWARWRANDE</sequence>
<proteinExistence type="predicted"/>
<organism evidence="1 2">
    <name type="scientific">Blattamonas nauphoetae</name>
    <dbReference type="NCBI Taxonomy" id="2049346"/>
    <lineage>
        <taxon>Eukaryota</taxon>
        <taxon>Metamonada</taxon>
        <taxon>Preaxostyla</taxon>
        <taxon>Oxymonadida</taxon>
        <taxon>Blattamonas</taxon>
    </lineage>
</organism>
<evidence type="ECO:0000313" key="1">
    <source>
        <dbReference type="EMBL" id="KAK2953760.1"/>
    </source>
</evidence>
<gene>
    <name evidence="1" type="ORF">BLNAU_11317</name>
</gene>
<accession>A0ABQ9XR62</accession>